<proteinExistence type="predicted"/>
<keyword evidence="1" id="KW-0479">Metal-binding</keyword>
<evidence type="ECO:0000256" key="2">
    <source>
        <dbReference type="ARBA" id="ARBA00023242"/>
    </source>
</evidence>
<name>A0AB34G0X5_9HYPO</name>
<dbReference type="Pfam" id="PF04082">
    <property type="entry name" value="Fungal_trans"/>
    <property type="match status" value="1"/>
</dbReference>
<dbReference type="CDD" id="cd12148">
    <property type="entry name" value="fungal_TF_MHR"/>
    <property type="match status" value="1"/>
</dbReference>
<evidence type="ECO:0000313" key="5">
    <source>
        <dbReference type="EMBL" id="KAJ6445164.1"/>
    </source>
</evidence>
<dbReference type="SMART" id="SM00066">
    <property type="entry name" value="GAL4"/>
    <property type="match status" value="1"/>
</dbReference>
<comment type="caution">
    <text evidence="5">The sequence shown here is derived from an EMBL/GenBank/DDBJ whole genome shotgun (WGS) entry which is preliminary data.</text>
</comment>
<dbReference type="PROSITE" id="PS00463">
    <property type="entry name" value="ZN2_CY6_FUNGAL_1"/>
    <property type="match status" value="1"/>
</dbReference>
<dbReference type="InterPro" id="IPR001138">
    <property type="entry name" value="Zn2Cys6_DnaBD"/>
</dbReference>
<dbReference type="GO" id="GO:0000981">
    <property type="term" value="F:DNA-binding transcription factor activity, RNA polymerase II-specific"/>
    <property type="evidence" value="ECO:0007669"/>
    <property type="project" value="InterPro"/>
</dbReference>
<evidence type="ECO:0000256" key="3">
    <source>
        <dbReference type="SAM" id="MobiDB-lite"/>
    </source>
</evidence>
<dbReference type="CDD" id="cd00067">
    <property type="entry name" value="GAL4"/>
    <property type="match status" value="1"/>
</dbReference>
<dbReference type="InterPro" id="IPR036864">
    <property type="entry name" value="Zn2-C6_fun-type_DNA-bd_sf"/>
</dbReference>
<dbReference type="Pfam" id="PF00172">
    <property type="entry name" value="Zn_clus"/>
    <property type="match status" value="1"/>
</dbReference>
<dbReference type="PANTHER" id="PTHR47431:SF4">
    <property type="entry name" value="ZN(II)2CYS6 TRANSCRIPTION FACTOR (EUROFUNG)"/>
    <property type="match status" value="1"/>
</dbReference>
<evidence type="ECO:0000259" key="4">
    <source>
        <dbReference type="PROSITE" id="PS50048"/>
    </source>
</evidence>
<evidence type="ECO:0000256" key="1">
    <source>
        <dbReference type="ARBA" id="ARBA00022723"/>
    </source>
</evidence>
<keyword evidence="2" id="KW-0539">Nucleus</keyword>
<dbReference type="GO" id="GO:0008270">
    <property type="term" value="F:zinc ion binding"/>
    <property type="evidence" value="ECO:0007669"/>
    <property type="project" value="InterPro"/>
</dbReference>
<feature type="compositionally biased region" description="Polar residues" evidence="3">
    <location>
        <begin position="154"/>
        <end position="163"/>
    </location>
</feature>
<feature type="region of interest" description="Disordered" evidence="3">
    <location>
        <begin position="1"/>
        <end position="30"/>
    </location>
</feature>
<dbReference type="InterPro" id="IPR007219">
    <property type="entry name" value="XnlR_reg_dom"/>
</dbReference>
<organism evidence="5 6">
    <name type="scientific">Purpureocillium lavendulum</name>
    <dbReference type="NCBI Taxonomy" id="1247861"/>
    <lineage>
        <taxon>Eukaryota</taxon>
        <taxon>Fungi</taxon>
        <taxon>Dikarya</taxon>
        <taxon>Ascomycota</taxon>
        <taxon>Pezizomycotina</taxon>
        <taxon>Sordariomycetes</taxon>
        <taxon>Hypocreomycetidae</taxon>
        <taxon>Hypocreales</taxon>
        <taxon>Ophiocordycipitaceae</taxon>
        <taxon>Purpureocillium</taxon>
    </lineage>
</organism>
<feature type="region of interest" description="Disordered" evidence="3">
    <location>
        <begin position="128"/>
        <end position="163"/>
    </location>
</feature>
<protein>
    <submittedName>
        <fullName evidence="5">Quinate dehydrogenase</fullName>
    </submittedName>
</protein>
<dbReference type="EMBL" id="JAQHRD010000002">
    <property type="protein sequence ID" value="KAJ6445164.1"/>
    <property type="molecule type" value="Genomic_DNA"/>
</dbReference>
<dbReference type="GO" id="GO:0006351">
    <property type="term" value="P:DNA-templated transcription"/>
    <property type="evidence" value="ECO:0007669"/>
    <property type="project" value="InterPro"/>
</dbReference>
<evidence type="ECO:0000313" key="6">
    <source>
        <dbReference type="Proteomes" id="UP001163105"/>
    </source>
</evidence>
<accession>A0AB34G0X5</accession>
<dbReference type="PANTHER" id="PTHR47431">
    <property type="entry name" value="ZN(II)2CYS6 TRANSCRIPTION FACTOR (EUROFUNG)-RELATED"/>
    <property type="match status" value="1"/>
</dbReference>
<dbReference type="PROSITE" id="PS50048">
    <property type="entry name" value="ZN2_CY6_FUNGAL_2"/>
    <property type="match status" value="1"/>
</dbReference>
<dbReference type="SUPFAM" id="SSF57701">
    <property type="entry name" value="Zn2/Cys6 DNA-binding domain"/>
    <property type="match status" value="1"/>
</dbReference>
<gene>
    <name evidence="5" type="ORF">O9K51_03568</name>
</gene>
<reference evidence="5" key="1">
    <citation type="submission" date="2023-01" db="EMBL/GenBank/DDBJ databases">
        <title>The growth and conidiation of Purpureocillium lavendulum are regulated by nitrogen source and histone H3K14 acetylation.</title>
        <authorList>
            <person name="Tang P."/>
            <person name="Han J."/>
            <person name="Zhang C."/>
            <person name="Tang P."/>
            <person name="Qi F."/>
            <person name="Zhang K."/>
            <person name="Liang L."/>
        </authorList>
    </citation>
    <scope>NUCLEOTIDE SEQUENCE</scope>
    <source>
        <strain evidence="5">YMF1.00683</strain>
    </source>
</reference>
<dbReference type="Gene3D" id="4.10.240.10">
    <property type="entry name" value="Zn(2)-C6 fungal-type DNA-binding domain"/>
    <property type="match status" value="1"/>
</dbReference>
<dbReference type="Proteomes" id="UP001163105">
    <property type="component" value="Unassembled WGS sequence"/>
</dbReference>
<keyword evidence="6" id="KW-1185">Reference proteome</keyword>
<dbReference type="AlphaFoldDB" id="A0AB34G0X5"/>
<dbReference type="GO" id="GO:0003677">
    <property type="term" value="F:DNA binding"/>
    <property type="evidence" value="ECO:0007669"/>
    <property type="project" value="InterPro"/>
</dbReference>
<feature type="domain" description="Zn(2)-C6 fungal-type" evidence="4">
    <location>
        <begin position="39"/>
        <end position="69"/>
    </location>
</feature>
<sequence length="687" mass="74570">MIGQATAATPGPDGLPLTASMDLAPPGGAKGGGSRVSLACLPCRSRHVRCDAAQPVCDRCAAEGRECRYTKSRRGGLDRAALAARRTRVEQAAAVAVAAAGNPLPGPNPNPTTKPCFDALPAPAPALAAPAPPQHHQLPDMGRLFTPPDEPQSAGRSPASQGQPISVANDALIHLYYKCFHRFHPCVLPRKRLEHYWRNASSPPGLKPLIFVMRFIGAIFCVSEPVVSPPSEQQVEAILTETSTASDDYFMAQSHLLFSIVLYWRGKPQRSRLHMDRVVDMAFASGMFSRDFAMRHGANDAVLAESLRRTWWQIYIVDAYYAAIKRSGTFRANTVEPTADLPCEEEDYELEVGVSMPPFDSLYHVEMFILTLFQNIPQPKTLEEFNAREFAPDDSAFSSFAHLIGGVQGMTSAMTRANSIANPSPSLLGTSSLKVLEIADAVIDGWMLLLPEAKRNPLSADGEVDELIFQALMAVYATTVGVHRPFSRCSFDLLENISGCSTVPNDQGSGKPPSDLQAVHTAKCINAAEAQIRLLALPASSSRHSPFTVCMLTTGTLSLLAACKFILQNQKLAIARDQIRLSIGYHKAMAGVWTKAAKNVEEVQAIAREVLMLSPGRSRVDATPKATHDMADIVNQMPNAQHVSNTDANGQTNFSAELLDSTTGLWDSGDGLFDLSCQWWMFPTETE</sequence>